<name>A0ABM8K185_9GAMM</name>
<proteinExistence type="predicted"/>
<keyword evidence="2" id="KW-1185">Reference proteome</keyword>
<organism evidence="1 2">
    <name type="scientific">Xenorhabdus taiwanensis</name>
    <dbReference type="NCBI Taxonomy" id="3085177"/>
    <lineage>
        <taxon>Bacteria</taxon>
        <taxon>Pseudomonadati</taxon>
        <taxon>Pseudomonadota</taxon>
        <taxon>Gammaproteobacteria</taxon>
        <taxon>Enterobacterales</taxon>
        <taxon>Morganellaceae</taxon>
        <taxon>Xenorhabdus</taxon>
    </lineage>
</organism>
<evidence type="ECO:0000313" key="1">
    <source>
        <dbReference type="EMBL" id="BET98141.1"/>
    </source>
</evidence>
<reference evidence="1 2" key="1">
    <citation type="submission" date="2023-10" db="EMBL/GenBank/DDBJ databases">
        <title>Xenorhabdus taiwanensis sp. nov., a symbiotic bacterium associated with the entomopathogenic nematode Steinernema taiwanensis.</title>
        <authorList>
            <person name="Tseng C.T."/>
            <person name="Shu H.Y."/>
            <person name="Chen M.H."/>
            <person name="Fang Y.J."/>
            <person name="Wu T.L."/>
            <person name="Lin Y.C."/>
            <person name="Huang C.J."/>
        </authorList>
    </citation>
    <scope>NUCLEOTIDE SEQUENCE [LARGE SCALE GENOMIC DNA]</scope>
    <source>
        <strain evidence="1 2">TCT-1</strain>
    </source>
</reference>
<sequence length="78" mass="9221">MTEEHRQMVDINDELVRTVVHIDDGRDHTKRHIHRMRRNQHIHEGICPPLPPAPKVAEVKITPMKKGNSVRRGKKYER</sequence>
<evidence type="ECO:0000313" key="2">
    <source>
        <dbReference type="Proteomes" id="UP001529514"/>
    </source>
</evidence>
<dbReference type="Proteomes" id="UP001529514">
    <property type="component" value="Chromosome"/>
</dbReference>
<accession>A0ABM8K185</accession>
<dbReference type="EMBL" id="AP028978">
    <property type="protein sequence ID" value="BET98141.1"/>
    <property type="molecule type" value="Genomic_DNA"/>
</dbReference>
<gene>
    <name evidence="1" type="ORF">TCT1_30620</name>
</gene>
<protein>
    <submittedName>
        <fullName evidence="1">Uncharacterized protein</fullName>
    </submittedName>
</protein>
<dbReference type="RefSeq" id="WP_374051670.1">
    <property type="nucleotide sequence ID" value="NZ_AP028978.1"/>
</dbReference>